<evidence type="ECO:0000313" key="4">
    <source>
        <dbReference type="Proteomes" id="UP000236630"/>
    </source>
</evidence>
<evidence type="ECO:0000313" key="3">
    <source>
        <dbReference type="EMBL" id="GAY66356.1"/>
    </source>
</evidence>
<reference evidence="3 4" key="1">
    <citation type="journal article" date="2017" name="Front. Genet.">
        <title>Draft sequencing of the heterozygous diploid genome of Satsuma (Citrus unshiu Marc.) using a hybrid assembly approach.</title>
        <authorList>
            <person name="Shimizu T."/>
            <person name="Tanizawa Y."/>
            <person name="Mochizuki T."/>
            <person name="Nagasaki H."/>
            <person name="Yoshioka T."/>
            <person name="Toyoda A."/>
            <person name="Fujiyama A."/>
            <person name="Kaminuma E."/>
            <person name="Nakamura Y."/>
        </authorList>
    </citation>
    <scope>NUCLEOTIDE SEQUENCE [LARGE SCALE GENOMIC DNA]</scope>
    <source>
        <strain evidence="4">cv. Miyagawa wase</strain>
    </source>
</reference>
<dbReference type="STRING" id="55188.A0A2H5QP09"/>
<dbReference type="PANTHER" id="PTHR15140">
    <property type="entry name" value="TUBULIN-SPECIFIC CHAPERONE E"/>
    <property type="match status" value="1"/>
</dbReference>
<dbReference type="PANTHER" id="PTHR15140:SF37">
    <property type="entry name" value="UBIQUITIN-LIKE DOMAIN-CONTAINING PROTEIN"/>
    <property type="match status" value="1"/>
</dbReference>
<proteinExistence type="predicted"/>
<keyword evidence="1" id="KW-0677">Repeat</keyword>
<dbReference type="SUPFAM" id="SSF52058">
    <property type="entry name" value="L domain-like"/>
    <property type="match status" value="1"/>
</dbReference>
<dbReference type="Gene3D" id="3.80.10.10">
    <property type="entry name" value="Ribonuclease Inhibitor"/>
    <property type="match status" value="1"/>
</dbReference>
<comment type="caution">
    <text evidence="3">The sequence shown here is derived from an EMBL/GenBank/DDBJ whole genome shotgun (WGS) entry which is preliminary data.</text>
</comment>
<dbReference type="Proteomes" id="UP000236630">
    <property type="component" value="Unassembled WGS sequence"/>
</dbReference>
<dbReference type="EMBL" id="BDQV01000568">
    <property type="protein sequence ID" value="GAY66356.1"/>
    <property type="molecule type" value="Genomic_DNA"/>
</dbReference>
<gene>
    <name evidence="3" type="ORF">CUMW_248110</name>
</gene>
<name>A0A2H5QP09_CITUN</name>
<protein>
    <recommendedName>
        <fullName evidence="2">Disease resistance R13L4/SHOC-2-like LRR domain-containing protein</fullName>
    </recommendedName>
</protein>
<accession>A0A2H5QP09</accession>
<evidence type="ECO:0000256" key="1">
    <source>
        <dbReference type="ARBA" id="ARBA00022737"/>
    </source>
</evidence>
<dbReference type="AlphaFoldDB" id="A0A2H5QP09"/>
<organism evidence="3 4">
    <name type="scientific">Citrus unshiu</name>
    <name type="common">Satsuma mandarin</name>
    <name type="synonym">Citrus nobilis var. unshiu</name>
    <dbReference type="NCBI Taxonomy" id="55188"/>
    <lineage>
        <taxon>Eukaryota</taxon>
        <taxon>Viridiplantae</taxon>
        <taxon>Streptophyta</taxon>
        <taxon>Embryophyta</taxon>
        <taxon>Tracheophyta</taxon>
        <taxon>Spermatophyta</taxon>
        <taxon>Magnoliopsida</taxon>
        <taxon>eudicotyledons</taxon>
        <taxon>Gunneridae</taxon>
        <taxon>Pentapetalae</taxon>
        <taxon>rosids</taxon>
        <taxon>malvids</taxon>
        <taxon>Sapindales</taxon>
        <taxon>Rutaceae</taxon>
        <taxon>Aurantioideae</taxon>
        <taxon>Citrus</taxon>
    </lineage>
</organism>
<dbReference type="InterPro" id="IPR055414">
    <property type="entry name" value="LRR_R13L4/SHOC2-like"/>
</dbReference>
<dbReference type="InterPro" id="IPR032675">
    <property type="entry name" value="LRR_dom_sf"/>
</dbReference>
<evidence type="ECO:0000259" key="2">
    <source>
        <dbReference type="Pfam" id="PF23598"/>
    </source>
</evidence>
<sequence length="245" mass="28504">MLKFLRGLDLGSLVLIHYPSGIENLFLLRYLKLNIPSLKSLPSPLLSNLLNLYTLDMPFSYIDHTADEFWKMNNLRHLNFGSITLPAHPGKYCGSLENLNFFSALHPCCCTEDILGRLPNLRNLRIWGDLSYYQSLLSQSLCTLTCLESLKLVNESKMPTLSKIVLVEYQFPPRLTHLSFSNTELMEDPMPALEKLPLLQMPEQLWCIKSLNKFDCWWPQLELRQKLREFEDKEQYGIQLYPYGI</sequence>
<feature type="domain" description="Disease resistance R13L4/SHOC-2-like LRR" evidence="2">
    <location>
        <begin position="3"/>
        <end position="184"/>
    </location>
</feature>
<keyword evidence="4" id="KW-1185">Reference proteome</keyword>
<dbReference type="Pfam" id="PF23598">
    <property type="entry name" value="LRR_14"/>
    <property type="match status" value="1"/>
</dbReference>